<comment type="caution">
    <text evidence="1">The sequence shown here is derived from an EMBL/GenBank/DDBJ whole genome shotgun (WGS) entry which is preliminary data.</text>
</comment>
<proteinExistence type="predicted"/>
<accession>A0A9Q4QSK4</accession>
<evidence type="ECO:0000313" key="1">
    <source>
        <dbReference type="EMBL" id="MRU23577.1"/>
    </source>
</evidence>
<protein>
    <submittedName>
        <fullName evidence="1">Uncharacterized protein</fullName>
    </submittedName>
</protein>
<dbReference type="Proteomes" id="UP000474061">
    <property type="component" value="Unassembled WGS sequence"/>
</dbReference>
<reference evidence="1" key="2">
    <citation type="journal article" date="2020" name="Appl. Environ. Microbiol.">
        <title>Multiple intercontinental introductions associated with the emergence of a plant pathogen in Europe.</title>
        <authorList>
            <person name="Landa B.B."/>
            <person name="Castillo A.I."/>
            <person name="Giampetruzzi A."/>
            <person name="Kahn A."/>
            <person name="Roman-Ecija M."/>
            <person name="Velasco-Amo M.P."/>
            <person name="Navas-Cortes J.A."/>
            <person name="Marco-Noales E."/>
            <person name="Barbe S."/>
            <person name="Moralejo E."/>
            <person name="Coletta-Filho H.D."/>
            <person name="Saldarelli P."/>
            <person name="Saponari M."/>
            <person name="Almeida R.P.P."/>
        </authorList>
    </citation>
    <scope>NUCLEOTIDE SEQUENCE</scope>
    <source>
        <strain evidence="1">XYL1981</strain>
    </source>
</reference>
<sequence length="92" mass="10360">MRAGVLLVEQFCVFLTFTTVVFLRCSSCLASNGLYRFLFSQELGAGIRRCGDRLFVYRFDLVAVVRGAIGQGVYTHSVVWVKKQCARLLMSN</sequence>
<reference evidence="1" key="1">
    <citation type="submission" date="2019-05" db="EMBL/GenBank/DDBJ databases">
        <authorList>
            <person name="Castillo A."/>
            <person name="Giampetruzzi A."/>
            <person name="Landa B."/>
            <person name="Saponari M."/>
            <person name="Almeida R.P.P."/>
            <person name="Moralejo E."/>
            <person name="Marco-Noales E."/>
            <person name="Velasco-Amo M.P."/>
            <person name="Roman-Ecija M."/>
            <person name="Navarro I."/>
            <person name="Monterde A."/>
            <person name="Barbe S."/>
        </authorList>
    </citation>
    <scope>NUCLEOTIDE SEQUENCE</scope>
    <source>
        <strain evidence="1">XYL1981</strain>
    </source>
</reference>
<evidence type="ECO:0000313" key="2">
    <source>
        <dbReference type="Proteomes" id="UP000474061"/>
    </source>
</evidence>
<gene>
    <name evidence="1" type="ORF">FG476_05675</name>
</gene>
<dbReference type="EMBL" id="VDCJ01000341">
    <property type="protein sequence ID" value="MRU23577.1"/>
    <property type="molecule type" value="Genomic_DNA"/>
</dbReference>
<organism evidence="1 2">
    <name type="scientific">Xylella fastidiosa subsp. multiplex</name>
    <dbReference type="NCBI Taxonomy" id="644357"/>
    <lineage>
        <taxon>Bacteria</taxon>
        <taxon>Pseudomonadati</taxon>
        <taxon>Pseudomonadota</taxon>
        <taxon>Gammaproteobacteria</taxon>
        <taxon>Lysobacterales</taxon>
        <taxon>Lysobacteraceae</taxon>
        <taxon>Xylella</taxon>
    </lineage>
</organism>
<name>A0A9Q4QSK4_XYLFS</name>
<dbReference type="AlphaFoldDB" id="A0A9Q4QSK4"/>